<dbReference type="Proteomes" id="UP000663881">
    <property type="component" value="Unassembled WGS sequence"/>
</dbReference>
<evidence type="ECO:0000313" key="2">
    <source>
        <dbReference type="Proteomes" id="UP000663881"/>
    </source>
</evidence>
<name>A0A820R1Z4_9BILA</name>
<proteinExistence type="predicted"/>
<dbReference type="EMBL" id="CAJOAY010031874">
    <property type="protein sequence ID" value="CAF4428810.1"/>
    <property type="molecule type" value="Genomic_DNA"/>
</dbReference>
<accession>A0A820R1Z4</accession>
<organism evidence="1 2">
    <name type="scientific">Adineta steineri</name>
    <dbReference type="NCBI Taxonomy" id="433720"/>
    <lineage>
        <taxon>Eukaryota</taxon>
        <taxon>Metazoa</taxon>
        <taxon>Spiralia</taxon>
        <taxon>Gnathifera</taxon>
        <taxon>Rotifera</taxon>
        <taxon>Eurotatoria</taxon>
        <taxon>Bdelloidea</taxon>
        <taxon>Adinetida</taxon>
        <taxon>Adinetidae</taxon>
        <taxon>Adineta</taxon>
    </lineage>
</organism>
<evidence type="ECO:0000313" key="1">
    <source>
        <dbReference type="EMBL" id="CAF4428810.1"/>
    </source>
</evidence>
<sequence>MLDPTTTESEVVPSPGFLWDFVGSSDADRLRD</sequence>
<feature type="non-terminal residue" evidence="1">
    <location>
        <position position="32"/>
    </location>
</feature>
<gene>
    <name evidence="1" type="ORF">OKA104_LOCUS52955</name>
</gene>
<comment type="caution">
    <text evidence="1">The sequence shown here is derived from an EMBL/GenBank/DDBJ whole genome shotgun (WGS) entry which is preliminary data.</text>
</comment>
<reference evidence="1" key="1">
    <citation type="submission" date="2021-02" db="EMBL/GenBank/DDBJ databases">
        <authorList>
            <person name="Nowell W R."/>
        </authorList>
    </citation>
    <scope>NUCLEOTIDE SEQUENCE</scope>
</reference>
<protein>
    <submittedName>
        <fullName evidence="1">Uncharacterized protein</fullName>
    </submittedName>
</protein>
<dbReference type="AlphaFoldDB" id="A0A820R1Z4"/>